<organism evidence="3 4">
    <name type="scientific">Arenivirga flava</name>
    <dbReference type="NCBI Taxonomy" id="1930060"/>
    <lineage>
        <taxon>Bacteria</taxon>
        <taxon>Bacillati</taxon>
        <taxon>Actinomycetota</taxon>
        <taxon>Actinomycetes</taxon>
        <taxon>Micrococcales</taxon>
        <taxon>Microbacteriaceae</taxon>
        <taxon>Arenivirga</taxon>
    </lineage>
</organism>
<feature type="region of interest" description="Disordered" evidence="1">
    <location>
        <begin position="56"/>
        <end position="86"/>
    </location>
</feature>
<dbReference type="Proteomes" id="UP001157160">
    <property type="component" value="Unassembled WGS sequence"/>
</dbReference>
<reference evidence="3 4" key="1">
    <citation type="journal article" date="2014" name="Int. J. Syst. Evol. Microbiol.">
        <title>Complete genome sequence of Corynebacterium casei LMG S-19264T (=DSM 44701T), isolated from a smear-ripened cheese.</title>
        <authorList>
            <consortium name="US DOE Joint Genome Institute (JGI-PGF)"/>
            <person name="Walter F."/>
            <person name="Albersmeier A."/>
            <person name="Kalinowski J."/>
            <person name="Ruckert C."/>
        </authorList>
    </citation>
    <scope>NUCLEOTIDE SEQUENCE [LARGE SCALE GENOMIC DNA]</scope>
    <source>
        <strain evidence="3 4">NBRC 112289</strain>
    </source>
</reference>
<evidence type="ECO:0000313" key="4">
    <source>
        <dbReference type="Proteomes" id="UP001157160"/>
    </source>
</evidence>
<dbReference type="AlphaFoldDB" id="A0AA37UA87"/>
<dbReference type="EMBL" id="BSUL01000001">
    <property type="protein sequence ID" value="GMA26988.1"/>
    <property type="molecule type" value="Genomic_DNA"/>
</dbReference>
<keyword evidence="2" id="KW-0732">Signal</keyword>
<feature type="region of interest" description="Disordered" evidence="1">
    <location>
        <begin position="1"/>
        <end position="25"/>
    </location>
</feature>
<proteinExistence type="predicted"/>
<accession>A0AA37UA87</accession>
<gene>
    <name evidence="3" type="ORF">GCM10025874_02410</name>
</gene>
<name>A0AA37UA87_9MICO</name>
<evidence type="ECO:0000256" key="1">
    <source>
        <dbReference type="SAM" id="MobiDB-lite"/>
    </source>
</evidence>
<protein>
    <submittedName>
        <fullName evidence="3">Uncharacterized protein</fullName>
    </submittedName>
</protein>
<sequence length="86" mass="8863">MREYPLRTGPTPRVHPAAQRSIPETEHRMKRFALPAAALALLAGTAFASTAAALPAEQAPAPAAEHSLVSGGAAVDGELPTLPLDD</sequence>
<evidence type="ECO:0000313" key="3">
    <source>
        <dbReference type="EMBL" id="GMA26988.1"/>
    </source>
</evidence>
<feature type="chain" id="PRO_5041391467" evidence="2">
    <location>
        <begin position="49"/>
        <end position="86"/>
    </location>
</feature>
<keyword evidence="4" id="KW-1185">Reference proteome</keyword>
<feature type="signal peptide" evidence="2">
    <location>
        <begin position="1"/>
        <end position="48"/>
    </location>
</feature>
<comment type="caution">
    <text evidence="3">The sequence shown here is derived from an EMBL/GenBank/DDBJ whole genome shotgun (WGS) entry which is preliminary data.</text>
</comment>
<evidence type="ECO:0000256" key="2">
    <source>
        <dbReference type="SAM" id="SignalP"/>
    </source>
</evidence>